<dbReference type="Proteomes" id="UP000324748">
    <property type="component" value="Unassembled WGS sequence"/>
</dbReference>
<keyword evidence="3" id="KW-1185">Reference proteome</keyword>
<organism evidence="2 3">
    <name type="scientific">Puccinia graminis f. sp. tritici</name>
    <dbReference type="NCBI Taxonomy" id="56615"/>
    <lineage>
        <taxon>Eukaryota</taxon>
        <taxon>Fungi</taxon>
        <taxon>Dikarya</taxon>
        <taxon>Basidiomycota</taxon>
        <taxon>Pucciniomycotina</taxon>
        <taxon>Pucciniomycetes</taxon>
        <taxon>Pucciniales</taxon>
        <taxon>Pucciniaceae</taxon>
        <taxon>Puccinia</taxon>
    </lineage>
</organism>
<dbReference type="OrthoDB" id="5961at2759"/>
<proteinExistence type="predicted"/>
<evidence type="ECO:0000313" key="3">
    <source>
        <dbReference type="Proteomes" id="UP000324748"/>
    </source>
</evidence>
<dbReference type="AlphaFoldDB" id="A0A5B0NZ77"/>
<feature type="compositionally biased region" description="Low complexity" evidence="1">
    <location>
        <begin position="25"/>
        <end position="46"/>
    </location>
</feature>
<dbReference type="EMBL" id="VSWC01000079">
    <property type="protein sequence ID" value="KAA1094042.1"/>
    <property type="molecule type" value="Genomic_DNA"/>
</dbReference>
<reference evidence="2 3" key="1">
    <citation type="submission" date="2019-05" db="EMBL/GenBank/DDBJ databases">
        <title>Emergence of the Ug99 lineage of the wheat stem rust pathogen through somatic hybridization.</title>
        <authorList>
            <person name="Li F."/>
            <person name="Upadhyaya N.M."/>
            <person name="Sperschneider J."/>
            <person name="Matny O."/>
            <person name="Nguyen-Phuc H."/>
            <person name="Mago R."/>
            <person name="Raley C."/>
            <person name="Miller M.E."/>
            <person name="Silverstein K.A.T."/>
            <person name="Henningsen E."/>
            <person name="Hirsch C.D."/>
            <person name="Visser B."/>
            <person name="Pretorius Z.A."/>
            <person name="Steffenson B.J."/>
            <person name="Schwessinger B."/>
            <person name="Dodds P.N."/>
            <person name="Figueroa M."/>
        </authorList>
    </citation>
    <scope>NUCLEOTIDE SEQUENCE [LARGE SCALE GENOMIC DNA]</scope>
    <source>
        <strain evidence="2">21-0</strain>
    </source>
</reference>
<feature type="region of interest" description="Disordered" evidence="1">
    <location>
        <begin position="25"/>
        <end position="75"/>
    </location>
</feature>
<gene>
    <name evidence="2" type="ORF">PGT21_007439</name>
</gene>
<accession>A0A5B0NZ77</accession>
<evidence type="ECO:0000313" key="2">
    <source>
        <dbReference type="EMBL" id="KAA1094042.1"/>
    </source>
</evidence>
<protein>
    <submittedName>
        <fullName evidence="2">Uncharacterized protein</fullName>
    </submittedName>
</protein>
<name>A0A5B0NZ77_PUCGR</name>
<evidence type="ECO:0000256" key="1">
    <source>
        <dbReference type="SAM" id="MobiDB-lite"/>
    </source>
</evidence>
<sequence>MGWGPRLGCNVFDLIGVSIQVISSKPTSLPNSNSTSTTTKQLSLPTHPVDTAPSSSLTSPHKIGPASYGLQPRPGSVYCNNQEADTSVDINQLVLQPAVPSYMYSNESPAKHEKRRRTRAQKQLRSKLGLFSLNSTNEEESDAEVVSSQQRNLVVKQLI</sequence>
<comment type="caution">
    <text evidence="2">The sequence shown here is derived from an EMBL/GenBank/DDBJ whole genome shotgun (WGS) entry which is preliminary data.</text>
</comment>